<dbReference type="RefSeq" id="WP_378406971.1">
    <property type="nucleotide sequence ID" value="NZ_JBHTCS010000021.1"/>
</dbReference>
<evidence type="ECO:0000313" key="2">
    <source>
        <dbReference type="Proteomes" id="UP001596484"/>
    </source>
</evidence>
<sequence length="331" mass="37089">MLRDDLVDGWDDPACQRRIAAANWDALHPLAELAHPVIAKAAELYGSDPDNDPTPQPIASASDPRLLKFRLGQWRAAIWSDPDTGVRWLCAAGLAKGGHRDRDDFYEQIADRVQRGHGSDLLPTEHDRVLLRRETATWLLTEWELHIQSDVAYCLVDLAETSVASFRIRHPTRNTDLAFVTVKLTVDAPHMEEFQVDIDWRSNHQGSHLGIVLVRRVLTSIAPSAQEWDVHRWSYSQIVEYGHRARRVAELHHTASTQELLAHDPGSVSHYVHTLHIARSSVEGGAIRALCGVFFVVTQDRADKDVCPACQEQIAMTGPGNGDPDARRTPR</sequence>
<dbReference type="Proteomes" id="UP001596484">
    <property type="component" value="Unassembled WGS sequence"/>
</dbReference>
<reference evidence="2" key="1">
    <citation type="journal article" date="2019" name="Int. J. Syst. Evol. Microbiol.">
        <title>The Global Catalogue of Microorganisms (GCM) 10K type strain sequencing project: providing services to taxonomists for standard genome sequencing and annotation.</title>
        <authorList>
            <consortium name="The Broad Institute Genomics Platform"/>
            <consortium name="The Broad Institute Genome Sequencing Center for Infectious Disease"/>
            <person name="Wu L."/>
            <person name="Ma J."/>
        </authorList>
    </citation>
    <scope>NUCLEOTIDE SEQUENCE [LARGE SCALE GENOMIC DNA]</scope>
    <source>
        <strain evidence="2">ICMP 19430</strain>
    </source>
</reference>
<proteinExistence type="predicted"/>
<gene>
    <name evidence="1" type="ORF">ACFQS9_17555</name>
</gene>
<protein>
    <submittedName>
        <fullName evidence="1">DUF3039 domain-containing protein</fullName>
    </submittedName>
</protein>
<dbReference type="EMBL" id="JBHTCS010000021">
    <property type="protein sequence ID" value="MFC7449705.1"/>
    <property type="molecule type" value="Genomic_DNA"/>
</dbReference>
<dbReference type="InterPro" id="IPR021400">
    <property type="entry name" value="DUF3039"/>
</dbReference>
<dbReference type="Pfam" id="PF11238">
    <property type="entry name" value="DUF3039"/>
    <property type="match status" value="1"/>
</dbReference>
<name>A0ABW2S110_9NOCA</name>
<keyword evidence="2" id="KW-1185">Reference proteome</keyword>
<accession>A0ABW2S110</accession>
<evidence type="ECO:0000313" key="1">
    <source>
        <dbReference type="EMBL" id="MFC7449705.1"/>
    </source>
</evidence>
<organism evidence="1 2">
    <name type="scientific">Rhodococcus daqingensis</name>
    <dbReference type="NCBI Taxonomy" id="2479363"/>
    <lineage>
        <taxon>Bacteria</taxon>
        <taxon>Bacillati</taxon>
        <taxon>Actinomycetota</taxon>
        <taxon>Actinomycetes</taxon>
        <taxon>Mycobacteriales</taxon>
        <taxon>Nocardiaceae</taxon>
        <taxon>Rhodococcus</taxon>
    </lineage>
</organism>
<comment type="caution">
    <text evidence="1">The sequence shown here is derived from an EMBL/GenBank/DDBJ whole genome shotgun (WGS) entry which is preliminary data.</text>
</comment>